<reference evidence="1 2" key="1">
    <citation type="submission" date="2016-04" db="EMBL/GenBank/DDBJ databases">
        <title>Genome sequence of Methanobrevibacter filiformis DSM 11501.</title>
        <authorList>
            <person name="Poehlein A."/>
            <person name="Seedorf H."/>
            <person name="Daniel R."/>
        </authorList>
    </citation>
    <scope>NUCLEOTIDE SEQUENCE [LARGE SCALE GENOMIC DNA]</scope>
    <source>
        <strain evidence="1 2">DSM 11501</strain>
    </source>
</reference>
<dbReference type="Proteomes" id="UP000077066">
    <property type="component" value="Unassembled WGS sequence"/>
</dbReference>
<dbReference type="STRING" id="55758.MBFIL_15430"/>
<dbReference type="AlphaFoldDB" id="A0A165ZQS1"/>
<dbReference type="PATRIC" id="fig|55758.3.peg.1743"/>
<gene>
    <name evidence="1" type="ORF">MBFIL_15430</name>
</gene>
<organism evidence="1 2">
    <name type="scientific">Methanobrevibacter filiformis</name>
    <dbReference type="NCBI Taxonomy" id="55758"/>
    <lineage>
        <taxon>Archaea</taxon>
        <taxon>Methanobacteriati</taxon>
        <taxon>Methanobacteriota</taxon>
        <taxon>Methanomada group</taxon>
        <taxon>Methanobacteria</taxon>
        <taxon>Methanobacteriales</taxon>
        <taxon>Methanobacteriaceae</taxon>
        <taxon>Methanobrevibacter</taxon>
    </lineage>
</organism>
<name>A0A165ZQS1_9EURY</name>
<dbReference type="RefSeq" id="WP_066973323.1">
    <property type="nucleotide sequence ID" value="NZ_LWMT01000258.1"/>
</dbReference>
<proteinExistence type="predicted"/>
<evidence type="ECO:0008006" key="3">
    <source>
        <dbReference type="Google" id="ProtNLM"/>
    </source>
</evidence>
<evidence type="ECO:0000313" key="2">
    <source>
        <dbReference type="Proteomes" id="UP000077066"/>
    </source>
</evidence>
<evidence type="ECO:0000313" key="1">
    <source>
        <dbReference type="EMBL" id="KZX11042.1"/>
    </source>
</evidence>
<dbReference type="EMBL" id="LWMT01000258">
    <property type="protein sequence ID" value="KZX11042.1"/>
    <property type="molecule type" value="Genomic_DNA"/>
</dbReference>
<accession>A0A165ZQS1</accession>
<protein>
    <recommendedName>
        <fullName evidence="3">DNA sulfur modification protein DndE</fullName>
    </recommendedName>
</protein>
<sequence length="140" mass="16009">MAEGRRIYFDDEDEEKYNKLKTVKIFEKNKTNIDLFSLALIIGLKSGIRTPLGDSARGRVRESTINSSITKYLMMAIAVEEQGINVLANEDDYFKISEEYAKTGIGLLESKYVSEGSNLLDSMEMELVEFYDNKKIDQEE</sequence>
<keyword evidence="2" id="KW-1185">Reference proteome</keyword>
<dbReference type="OrthoDB" id="78273at2157"/>
<comment type="caution">
    <text evidence="1">The sequence shown here is derived from an EMBL/GenBank/DDBJ whole genome shotgun (WGS) entry which is preliminary data.</text>
</comment>